<proteinExistence type="predicted"/>
<evidence type="ECO:0000313" key="1">
    <source>
        <dbReference type="EMBL" id="QJW92487.1"/>
    </source>
</evidence>
<evidence type="ECO:0000313" key="2">
    <source>
        <dbReference type="Proteomes" id="UP000502756"/>
    </source>
</evidence>
<organism evidence="1 2">
    <name type="scientific">Spirosoma taeanense</name>
    <dbReference type="NCBI Taxonomy" id="2735870"/>
    <lineage>
        <taxon>Bacteria</taxon>
        <taxon>Pseudomonadati</taxon>
        <taxon>Bacteroidota</taxon>
        <taxon>Cytophagia</taxon>
        <taxon>Cytophagales</taxon>
        <taxon>Cytophagaceae</taxon>
        <taxon>Spirosoma</taxon>
    </lineage>
</organism>
<gene>
    <name evidence="1" type="ORF">HNV11_23740</name>
</gene>
<keyword evidence="2" id="KW-1185">Reference proteome</keyword>
<protein>
    <submittedName>
        <fullName evidence="1">Uncharacterized protein</fullName>
    </submittedName>
</protein>
<dbReference type="AlphaFoldDB" id="A0A6M5YEQ2"/>
<reference evidence="1 2" key="1">
    <citation type="submission" date="2020-05" db="EMBL/GenBank/DDBJ databases">
        <title>Genome sequencing of Spirosoma sp. TS118.</title>
        <authorList>
            <person name="Lee J.-H."/>
            <person name="Jeong S."/>
            <person name="Zhao L."/>
            <person name="Jung J.-H."/>
            <person name="Kim M.-K."/>
            <person name="Lim S."/>
        </authorList>
    </citation>
    <scope>NUCLEOTIDE SEQUENCE [LARGE SCALE GENOMIC DNA]</scope>
    <source>
        <strain evidence="1 2">TS118</strain>
        <plasmid evidence="2">pts</plasmid>
    </source>
</reference>
<geneLocation type="plasmid" evidence="2">
    <name>pts</name>
</geneLocation>
<accession>A0A6M5YEQ2</accession>
<dbReference type="Proteomes" id="UP000502756">
    <property type="component" value="Plasmid pTS"/>
</dbReference>
<name>A0A6M5YEQ2_9BACT</name>
<sequence>MNSGQIEYETETTELDDYADLFSPNELTGARIAADAKAKVTFEYMNNEGEVITREWETITLWYYGSSEPTPGANTRYQKPRSIVKHPANNRSYTRKSLLPGWYMIQLDDRSTFQVQKFEAGSDGLYVFNDQGSPGKPLFSGYYSSYGKIKFTFGSVKATKTKPAVSTKAQAFLTLTKNSLDLQFWLYNDRTTGSVTKSLFWFMPAGVYSANWYGIQLQGDSDSQQSTHKSGTIIVAPGKTYPNIKL</sequence>
<keyword evidence="1" id="KW-0614">Plasmid</keyword>
<dbReference type="KEGG" id="stae:HNV11_23740"/>
<dbReference type="RefSeq" id="WP_171742315.1">
    <property type="nucleotide sequence ID" value="NZ_CP053436.1"/>
</dbReference>
<dbReference type="EMBL" id="CP053436">
    <property type="protein sequence ID" value="QJW92487.1"/>
    <property type="molecule type" value="Genomic_DNA"/>
</dbReference>